<dbReference type="AlphaFoldDB" id="B4N8U4"/>
<dbReference type="GO" id="GO:0004714">
    <property type="term" value="F:transmembrane receptor protein tyrosine kinase activity"/>
    <property type="evidence" value="ECO:0007669"/>
    <property type="project" value="UniProtKB-ARBA"/>
</dbReference>
<dbReference type="InterPro" id="IPR050122">
    <property type="entry name" value="RTK"/>
</dbReference>
<name>B4N8U4_DROWI</name>
<keyword evidence="3 8" id="KW-0732">Signal</keyword>
<dbReference type="OrthoDB" id="9943809at2759"/>
<comment type="subcellular location">
    <subcellularLocation>
        <location evidence="1">Membrane</location>
        <topology evidence="1">Single-pass type I membrane protein</topology>
    </subcellularLocation>
</comment>
<protein>
    <recommendedName>
        <fullName evidence="14">Tyrosine-protein kinase Wsck</fullName>
    </recommendedName>
</protein>
<dbReference type="Gene3D" id="2.60.40.10">
    <property type="entry name" value="Immunoglobulins"/>
    <property type="match status" value="1"/>
</dbReference>
<dbReference type="InterPro" id="IPR000719">
    <property type="entry name" value="Prot_kinase_dom"/>
</dbReference>
<proteinExistence type="predicted"/>
<gene>
    <name evidence="12" type="primary">Dwil\GK12123</name>
    <name evidence="12" type="ORF">Dwil_GK12123</name>
</gene>
<feature type="chain" id="PRO_5006458274" description="Tyrosine-protein kinase Wsck" evidence="8">
    <location>
        <begin position="17"/>
        <end position="780"/>
    </location>
</feature>
<dbReference type="eggNOG" id="KOG4228">
    <property type="taxonomic scope" value="Eukaryota"/>
</dbReference>
<feature type="transmembrane region" description="Helical" evidence="7">
    <location>
        <begin position="391"/>
        <end position="415"/>
    </location>
</feature>
<dbReference type="InterPro" id="IPR002889">
    <property type="entry name" value="WSC_carb-bd"/>
</dbReference>
<dbReference type="PRINTS" id="PR00109">
    <property type="entry name" value="TYRKINASE"/>
</dbReference>
<evidence type="ECO:0000256" key="8">
    <source>
        <dbReference type="SAM" id="SignalP"/>
    </source>
</evidence>
<dbReference type="SUPFAM" id="SSF56112">
    <property type="entry name" value="Protein kinase-like (PK-like)"/>
    <property type="match status" value="1"/>
</dbReference>
<dbReference type="Pfam" id="PF07714">
    <property type="entry name" value="PK_Tyr_Ser-Thr"/>
    <property type="match status" value="1"/>
</dbReference>
<feature type="domain" description="Protein kinase" evidence="9">
    <location>
        <begin position="480"/>
        <end position="747"/>
    </location>
</feature>
<dbReference type="EMBL" id="CH964232">
    <property type="protein sequence ID" value="EDW81545.2"/>
    <property type="molecule type" value="Genomic_DNA"/>
</dbReference>
<dbReference type="InterPro" id="IPR001245">
    <property type="entry name" value="Ser-Thr/Tyr_kinase_cat_dom"/>
</dbReference>
<dbReference type="InParanoid" id="B4N8U4"/>
<dbReference type="InterPro" id="IPR036116">
    <property type="entry name" value="FN3_sf"/>
</dbReference>
<evidence type="ECO:0000256" key="4">
    <source>
        <dbReference type="ARBA" id="ARBA00022989"/>
    </source>
</evidence>
<evidence type="ECO:0000256" key="5">
    <source>
        <dbReference type="ARBA" id="ARBA00023136"/>
    </source>
</evidence>
<evidence type="ECO:0000256" key="3">
    <source>
        <dbReference type="ARBA" id="ARBA00022729"/>
    </source>
</evidence>
<dbReference type="PROSITE" id="PS50011">
    <property type="entry name" value="PROTEIN_KINASE_DOM"/>
    <property type="match status" value="1"/>
</dbReference>
<dbReference type="GO" id="GO:0009653">
    <property type="term" value="P:anatomical structure morphogenesis"/>
    <property type="evidence" value="ECO:0007669"/>
    <property type="project" value="UniProtKB-ARBA"/>
</dbReference>
<dbReference type="HOGENOM" id="CLU_021662_0_0_1"/>
<dbReference type="PANTHER" id="PTHR24416:SF611">
    <property type="entry name" value="TYROSINE-PROTEIN KINASE TRANSMEMBRANE RECEPTOR ROR"/>
    <property type="match status" value="1"/>
</dbReference>
<dbReference type="PROSITE" id="PS50853">
    <property type="entry name" value="FN3"/>
    <property type="match status" value="1"/>
</dbReference>
<dbReference type="InterPro" id="IPR013783">
    <property type="entry name" value="Ig-like_fold"/>
</dbReference>
<dbReference type="InterPro" id="IPR003961">
    <property type="entry name" value="FN3_dom"/>
</dbReference>
<feature type="domain" description="Fibronectin type-III" evidence="10">
    <location>
        <begin position="117"/>
        <end position="230"/>
    </location>
</feature>
<evidence type="ECO:0008006" key="14">
    <source>
        <dbReference type="Google" id="ProtNLM"/>
    </source>
</evidence>
<dbReference type="GO" id="GO:0007169">
    <property type="term" value="P:cell surface receptor protein tyrosine kinase signaling pathway"/>
    <property type="evidence" value="ECO:0007669"/>
    <property type="project" value="TreeGrafter"/>
</dbReference>
<evidence type="ECO:0000259" key="9">
    <source>
        <dbReference type="PROSITE" id="PS50011"/>
    </source>
</evidence>
<evidence type="ECO:0000256" key="6">
    <source>
        <dbReference type="ARBA" id="ARBA00023180"/>
    </source>
</evidence>
<organism evidence="12 13">
    <name type="scientific">Drosophila willistoni</name>
    <name type="common">Fruit fly</name>
    <dbReference type="NCBI Taxonomy" id="7260"/>
    <lineage>
        <taxon>Eukaryota</taxon>
        <taxon>Metazoa</taxon>
        <taxon>Ecdysozoa</taxon>
        <taxon>Arthropoda</taxon>
        <taxon>Hexapoda</taxon>
        <taxon>Insecta</taxon>
        <taxon>Pterygota</taxon>
        <taxon>Neoptera</taxon>
        <taxon>Endopterygota</taxon>
        <taxon>Diptera</taxon>
        <taxon>Brachycera</taxon>
        <taxon>Muscomorpha</taxon>
        <taxon>Ephydroidea</taxon>
        <taxon>Drosophilidae</taxon>
        <taxon>Drosophila</taxon>
        <taxon>Sophophora</taxon>
    </lineage>
</organism>
<keyword evidence="4 7" id="KW-1133">Transmembrane helix</keyword>
<dbReference type="CDD" id="cd00063">
    <property type="entry name" value="FN3"/>
    <property type="match status" value="1"/>
</dbReference>
<dbReference type="PANTHER" id="PTHR24416">
    <property type="entry name" value="TYROSINE-PROTEIN KINASE RECEPTOR"/>
    <property type="match status" value="1"/>
</dbReference>
<evidence type="ECO:0000259" key="10">
    <source>
        <dbReference type="PROSITE" id="PS50853"/>
    </source>
</evidence>
<dbReference type="STRING" id="7260.B4N8U4"/>
<dbReference type="GO" id="GO:0005524">
    <property type="term" value="F:ATP binding"/>
    <property type="evidence" value="ECO:0007669"/>
    <property type="project" value="InterPro"/>
</dbReference>
<dbReference type="Gene3D" id="3.30.200.20">
    <property type="entry name" value="Phosphorylase Kinase, domain 1"/>
    <property type="match status" value="1"/>
</dbReference>
<evidence type="ECO:0000313" key="12">
    <source>
        <dbReference type="EMBL" id="EDW81545.2"/>
    </source>
</evidence>
<dbReference type="GO" id="GO:0007399">
    <property type="term" value="P:nervous system development"/>
    <property type="evidence" value="ECO:0007669"/>
    <property type="project" value="UniProtKB-ARBA"/>
</dbReference>
<dbReference type="SMART" id="SM00321">
    <property type="entry name" value="WSC"/>
    <property type="match status" value="1"/>
</dbReference>
<dbReference type="GO" id="GO:0030154">
    <property type="term" value="P:cell differentiation"/>
    <property type="evidence" value="ECO:0007669"/>
    <property type="project" value="UniProtKB-ARBA"/>
</dbReference>
<dbReference type="Pfam" id="PF23144">
    <property type="entry name" value="Fn3_PTPRU"/>
    <property type="match status" value="1"/>
</dbReference>
<feature type="signal peptide" evidence="8">
    <location>
        <begin position="1"/>
        <end position="16"/>
    </location>
</feature>
<dbReference type="GO" id="GO:0043235">
    <property type="term" value="C:receptor complex"/>
    <property type="evidence" value="ECO:0007669"/>
    <property type="project" value="TreeGrafter"/>
</dbReference>
<evidence type="ECO:0000256" key="2">
    <source>
        <dbReference type="ARBA" id="ARBA00022692"/>
    </source>
</evidence>
<dbReference type="GO" id="GO:0005886">
    <property type="term" value="C:plasma membrane"/>
    <property type="evidence" value="ECO:0007669"/>
    <property type="project" value="TreeGrafter"/>
</dbReference>
<dbReference type="SMART" id="SM00060">
    <property type="entry name" value="FN3"/>
    <property type="match status" value="1"/>
</dbReference>
<dbReference type="Pfam" id="PF01822">
    <property type="entry name" value="WSC"/>
    <property type="match status" value="1"/>
</dbReference>
<evidence type="ECO:0000259" key="11">
    <source>
        <dbReference type="PROSITE" id="PS51212"/>
    </source>
</evidence>
<sequence>MWFCLLLASTMCPGMALNVEEEEPVYFYVGCYTARTDLLKESVYAKTPQTCIEICEHQGNRYAVLAAEKCFCANQLEAEERQDEQLCNTRCLANKAQYCGGIGVHSYYSTTLLRQPAPHHLRVANSSENSLTLAWDAYDQQKLLLAGGAEAMAGLPAQRIANFLIQSQMLHTYSALPAFPQPEFLVQSTETQFEITDLHPATQYNISVRAMCADQRGIQSECGQATLMATTKVGVPSPPPSQPKILSRSEHTITIELAPIRNDNGPVSKLLVIVEYVNDALQQPFDEHLLNNWQQAQLDGVPYYIAAQLDYDRPEDNRTRHFVVGDDKRYGPYRNAPLEQQESAHVHIGLGVVSTLDGETKTLYSRSSHNQHSSSLDDFSYATFEKGQSSVVALAVTCVVFGSCLLLSLITYFYLRYKTCRTRGLRGRNGHEMTLQTPIIERENNGYLVEDEPVSVENFKQQLEQLVDGFERLPRNSLRLNVNDVIGDGRYGEVITGHLLASAGQTSKDCALHVLSLDDLNGPTQAQLLREMRQLASLRRQEQILDFYGITASPDWFYMVFELQQISLKRRLIESRQPSPSMRLTILSEQLVLQWIYELASAMSYLASCQVVHRQLCSHSVYVTSESRLKLSVFGPLHFINSNRQQLDQSRWLAPEVLRNSHHHSSKSDVWALACVAWECCALGGTPYANVVANGQQLLEALRAGVRPAQPAYVYGDLYQLLLNCWQLEPSERISFEDVAFGVRQLMTSPRHALAFDRPMNALDTLPLYLPMLEIAPPTG</sequence>
<accession>B4N8U4</accession>
<dbReference type="Proteomes" id="UP000007798">
    <property type="component" value="Unassembled WGS sequence"/>
</dbReference>
<dbReference type="Gene3D" id="1.10.510.10">
    <property type="entry name" value="Transferase(Phosphotransferase) domain 1"/>
    <property type="match status" value="1"/>
</dbReference>
<dbReference type="InterPro" id="IPR057598">
    <property type="entry name" value="Fn3_PTPRU"/>
</dbReference>
<dbReference type="eggNOG" id="KOG0200">
    <property type="taxonomic scope" value="Eukaryota"/>
</dbReference>
<dbReference type="SUPFAM" id="SSF49265">
    <property type="entry name" value="Fibronectin type III"/>
    <property type="match status" value="1"/>
</dbReference>
<keyword evidence="5 7" id="KW-0472">Membrane</keyword>
<evidence type="ECO:0000256" key="1">
    <source>
        <dbReference type="ARBA" id="ARBA00004479"/>
    </source>
</evidence>
<dbReference type="KEGG" id="dwi:6647837"/>
<keyword evidence="2 7" id="KW-0812">Transmembrane</keyword>
<feature type="domain" description="WSC" evidence="11">
    <location>
        <begin position="25"/>
        <end position="111"/>
    </location>
</feature>
<dbReference type="PROSITE" id="PS51212">
    <property type="entry name" value="WSC"/>
    <property type="match status" value="1"/>
</dbReference>
<reference evidence="12 13" key="1">
    <citation type="journal article" date="2007" name="Nature">
        <title>Evolution of genes and genomes on the Drosophila phylogeny.</title>
        <authorList>
            <consortium name="Drosophila 12 Genomes Consortium"/>
            <person name="Clark A.G."/>
            <person name="Eisen M.B."/>
            <person name="Smith D.R."/>
            <person name="Bergman C.M."/>
            <person name="Oliver B."/>
            <person name="Markow T.A."/>
            <person name="Kaufman T.C."/>
            <person name="Kellis M."/>
            <person name="Gelbart W."/>
            <person name="Iyer V.N."/>
            <person name="Pollard D.A."/>
            <person name="Sackton T.B."/>
            <person name="Larracuente A.M."/>
            <person name="Singh N.D."/>
            <person name="Abad J.P."/>
            <person name="Abt D.N."/>
            <person name="Adryan B."/>
            <person name="Aguade M."/>
            <person name="Akashi H."/>
            <person name="Anderson W.W."/>
            <person name="Aquadro C.F."/>
            <person name="Ardell D.H."/>
            <person name="Arguello R."/>
            <person name="Artieri C.G."/>
            <person name="Barbash D.A."/>
            <person name="Barker D."/>
            <person name="Barsanti P."/>
            <person name="Batterham P."/>
            <person name="Batzoglou S."/>
            <person name="Begun D."/>
            <person name="Bhutkar A."/>
            <person name="Blanco E."/>
            <person name="Bosak S.A."/>
            <person name="Bradley R.K."/>
            <person name="Brand A.D."/>
            <person name="Brent M.R."/>
            <person name="Brooks A.N."/>
            <person name="Brown R.H."/>
            <person name="Butlin R.K."/>
            <person name="Caggese C."/>
            <person name="Calvi B.R."/>
            <person name="Bernardo de Carvalho A."/>
            <person name="Caspi A."/>
            <person name="Castrezana S."/>
            <person name="Celniker S.E."/>
            <person name="Chang J.L."/>
            <person name="Chapple C."/>
            <person name="Chatterji S."/>
            <person name="Chinwalla A."/>
            <person name="Civetta A."/>
            <person name="Clifton S.W."/>
            <person name="Comeron J.M."/>
            <person name="Costello J.C."/>
            <person name="Coyne J.A."/>
            <person name="Daub J."/>
            <person name="David R.G."/>
            <person name="Delcher A.L."/>
            <person name="Delehaunty K."/>
            <person name="Do C.B."/>
            <person name="Ebling H."/>
            <person name="Edwards K."/>
            <person name="Eickbush T."/>
            <person name="Evans J.D."/>
            <person name="Filipski A."/>
            <person name="Findeiss S."/>
            <person name="Freyhult E."/>
            <person name="Fulton L."/>
            <person name="Fulton R."/>
            <person name="Garcia A.C."/>
            <person name="Gardiner A."/>
            <person name="Garfield D.A."/>
            <person name="Garvin B.E."/>
            <person name="Gibson G."/>
            <person name="Gilbert D."/>
            <person name="Gnerre S."/>
            <person name="Godfrey J."/>
            <person name="Good R."/>
            <person name="Gotea V."/>
            <person name="Gravely B."/>
            <person name="Greenberg A.J."/>
            <person name="Griffiths-Jones S."/>
            <person name="Gross S."/>
            <person name="Guigo R."/>
            <person name="Gustafson E.A."/>
            <person name="Haerty W."/>
            <person name="Hahn M.W."/>
            <person name="Halligan D.L."/>
            <person name="Halpern A.L."/>
            <person name="Halter G.M."/>
            <person name="Han M.V."/>
            <person name="Heger A."/>
            <person name="Hillier L."/>
            <person name="Hinrichs A.S."/>
            <person name="Holmes I."/>
            <person name="Hoskins R.A."/>
            <person name="Hubisz M.J."/>
            <person name="Hultmark D."/>
            <person name="Huntley M.A."/>
            <person name="Jaffe D.B."/>
            <person name="Jagadeeshan S."/>
            <person name="Jeck W.R."/>
            <person name="Johnson J."/>
            <person name="Jones C.D."/>
            <person name="Jordan W.C."/>
            <person name="Karpen G.H."/>
            <person name="Kataoka E."/>
            <person name="Keightley P.D."/>
            <person name="Kheradpour P."/>
            <person name="Kirkness E.F."/>
            <person name="Koerich L.B."/>
            <person name="Kristiansen K."/>
            <person name="Kudrna D."/>
            <person name="Kulathinal R.J."/>
            <person name="Kumar S."/>
            <person name="Kwok R."/>
            <person name="Lander E."/>
            <person name="Langley C.H."/>
            <person name="Lapoint R."/>
            <person name="Lazzaro B.P."/>
            <person name="Lee S.J."/>
            <person name="Levesque L."/>
            <person name="Li R."/>
            <person name="Lin C.F."/>
            <person name="Lin M.F."/>
            <person name="Lindblad-Toh K."/>
            <person name="Llopart A."/>
            <person name="Long M."/>
            <person name="Low L."/>
            <person name="Lozovsky E."/>
            <person name="Lu J."/>
            <person name="Luo M."/>
            <person name="Machado C.A."/>
            <person name="Makalowski W."/>
            <person name="Marzo M."/>
            <person name="Matsuda M."/>
            <person name="Matzkin L."/>
            <person name="McAllister B."/>
            <person name="McBride C.S."/>
            <person name="McKernan B."/>
            <person name="McKernan K."/>
            <person name="Mendez-Lago M."/>
            <person name="Minx P."/>
            <person name="Mollenhauer M.U."/>
            <person name="Montooth K."/>
            <person name="Mount S.M."/>
            <person name="Mu X."/>
            <person name="Myers E."/>
            <person name="Negre B."/>
            <person name="Newfeld S."/>
            <person name="Nielsen R."/>
            <person name="Noor M.A."/>
            <person name="O'Grady P."/>
            <person name="Pachter L."/>
            <person name="Papaceit M."/>
            <person name="Parisi M.J."/>
            <person name="Parisi M."/>
            <person name="Parts L."/>
            <person name="Pedersen J.S."/>
            <person name="Pesole G."/>
            <person name="Phillippy A.M."/>
            <person name="Ponting C.P."/>
            <person name="Pop M."/>
            <person name="Porcelli D."/>
            <person name="Powell J.R."/>
            <person name="Prohaska S."/>
            <person name="Pruitt K."/>
            <person name="Puig M."/>
            <person name="Quesneville H."/>
            <person name="Ram K.R."/>
            <person name="Rand D."/>
            <person name="Rasmussen M.D."/>
            <person name="Reed L.K."/>
            <person name="Reenan R."/>
            <person name="Reily A."/>
            <person name="Remington K.A."/>
            <person name="Rieger T.T."/>
            <person name="Ritchie M.G."/>
            <person name="Robin C."/>
            <person name="Rogers Y.H."/>
            <person name="Rohde C."/>
            <person name="Rozas J."/>
            <person name="Rubenfield M.J."/>
            <person name="Ruiz A."/>
            <person name="Russo S."/>
            <person name="Salzberg S.L."/>
            <person name="Sanchez-Gracia A."/>
            <person name="Saranga D.J."/>
            <person name="Sato H."/>
            <person name="Schaeffer S.W."/>
            <person name="Schatz M.C."/>
            <person name="Schlenke T."/>
            <person name="Schwartz R."/>
            <person name="Segarra C."/>
            <person name="Singh R.S."/>
            <person name="Sirot L."/>
            <person name="Sirota M."/>
            <person name="Sisneros N.B."/>
            <person name="Smith C.D."/>
            <person name="Smith T.F."/>
            <person name="Spieth J."/>
            <person name="Stage D.E."/>
            <person name="Stark A."/>
            <person name="Stephan W."/>
            <person name="Strausberg R.L."/>
            <person name="Strempel S."/>
            <person name="Sturgill D."/>
            <person name="Sutton G."/>
            <person name="Sutton G.G."/>
            <person name="Tao W."/>
            <person name="Teichmann S."/>
            <person name="Tobari Y.N."/>
            <person name="Tomimura Y."/>
            <person name="Tsolas J.M."/>
            <person name="Valente V.L."/>
            <person name="Venter E."/>
            <person name="Venter J.C."/>
            <person name="Vicario S."/>
            <person name="Vieira F.G."/>
            <person name="Vilella A.J."/>
            <person name="Villasante A."/>
            <person name="Walenz B."/>
            <person name="Wang J."/>
            <person name="Wasserman M."/>
            <person name="Watts T."/>
            <person name="Wilson D."/>
            <person name="Wilson R.K."/>
            <person name="Wing R.A."/>
            <person name="Wolfner M.F."/>
            <person name="Wong A."/>
            <person name="Wong G.K."/>
            <person name="Wu C.I."/>
            <person name="Wu G."/>
            <person name="Yamamoto D."/>
            <person name="Yang H.P."/>
            <person name="Yang S.P."/>
            <person name="Yorke J.A."/>
            <person name="Yoshida K."/>
            <person name="Zdobnov E."/>
            <person name="Zhang P."/>
            <person name="Zhang Y."/>
            <person name="Zimin A.V."/>
            <person name="Baldwin J."/>
            <person name="Abdouelleil A."/>
            <person name="Abdulkadir J."/>
            <person name="Abebe A."/>
            <person name="Abera B."/>
            <person name="Abreu J."/>
            <person name="Acer S.C."/>
            <person name="Aftuck L."/>
            <person name="Alexander A."/>
            <person name="An P."/>
            <person name="Anderson E."/>
            <person name="Anderson S."/>
            <person name="Arachi H."/>
            <person name="Azer M."/>
            <person name="Bachantsang P."/>
            <person name="Barry A."/>
            <person name="Bayul T."/>
            <person name="Berlin A."/>
            <person name="Bessette D."/>
            <person name="Bloom T."/>
            <person name="Blye J."/>
            <person name="Boguslavskiy L."/>
            <person name="Bonnet C."/>
            <person name="Boukhgalter B."/>
            <person name="Bourzgui I."/>
            <person name="Brown A."/>
            <person name="Cahill P."/>
            <person name="Channer S."/>
            <person name="Cheshatsang Y."/>
            <person name="Chuda L."/>
            <person name="Citroen M."/>
            <person name="Collymore A."/>
            <person name="Cooke P."/>
            <person name="Costello M."/>
            <person name="D'Aco K."/>
            <person name="Daza R."/>
            <person name="De Haan G."/>
            <person name="DeGray S."/>
            <person name="DeMaso C."/>
            <person name="Dhargay N."/>
            <person name="Dooley K."/>
            <person name="Dooley E."/>
            <person name="Doricent M."/>
            <person name="Dorje P."/>
            <person name="Dorjee K."/>
            <person name="Dupes A."/>
            <person name="Elong R."/>
            <person name="Falk J."/>
            <person name="Farina A."/>
            <person name="Faro S."/>
            <person name="Ferguson D."/>
            <person name="Fisher S."/>
            <person name="Foley C.D."/>
            <person name="Franke A."/>
            <person name="Friedrich D."/>
            <person name="Gadbois L."/>
            <person name="Gearin G."/>
            <person name="Gearin C.R."/>
            <person name="Giannoukos G."/>
            <person name="Goode T."/>
            <person name="Graham J."/>
            <person name="Grandbois E."/>
            <person name="Grewal S."/>
            <person name="Gyaltsen K."/>
            <person name="Hafez N."/>
            <person name="Hagos B."/>
            <person name="Hall J."/>
            <person name="Henson C."/>
            <person name="Hollinger A."/>
            <person name="Honan T."/>
            <person name="Huard M.D."/>
            <person name="Hughes L."/>
            <person name="Hurhula B."/>
            <person name="Husby M.E."/>
            <person name="Kamat A."/>
            <person name="Kanga B."/>
            <person name="Kashin S."/>
            <person name="Khazanovich D."/>
            <person name="Kisner P."/>
            <person name="Lance K."/>
            <person name="Lara M."/>
            <person name="Lee W."/>
            <person name="Lennon N."/>
            <person name="Letendre F."/>
            <person name="LeVine R."/>
            <person name="Lipovsky A."/>
            <person name="Liu X."/>
            <person name="Liu J."/>
            <person name="Liu S."/>
            <person name="Lokyitsang T."/>
            <person name="Lokyitsang Y."/>
            <person name="Lubonja R."/>
            <person name="Lui A."/>
            <person name="MacDonald P."/>
            <person name="Magnisalis V."/>
            <person name="Maru K."/>
            <person name="Matthews C."/>
            <person name="McCusker W."/>
            <person name="McDonough S."/>
            <person name="Mehta T."/>
            <person name="Meldrim J."/>
            <person name="Meneus L."/>
            <person name="Mihai O."/>
            <person name="Mihalev A."/>
            <person name="Mihova T."/>
            <person name="Mittelman R."/>
            <person name="Mlenga V."/>
            <person name="Montmayeur A."/>
            <person name="Mulrain L."/>
            <person name="Navidi A."/>
            <person name="Naylor J."/>
            <person name="Negash T."/>
            <person name="Nguyen T."/>
            <person name="Nguyen N."/>
            <person name="Nicol R."/>
            <person name="Norbu C."/>
            <person name="Norbu N."/>
            <person name="Novod N."/>
            <person name="O'Neill B."/>
            <person name="Osman S."/>
            <person name="Markiewicz E."/>
            <person name="Oyono O.L."/>
            <person name="Patti C."/>
            <person name="Phunkhang P."/>
            <person name="Pierre F."/>
            <person name="Priest M."/>
            <person name="Raghuraman S."/>
            <person name="Rege F."/>
            <person name="Reyes R."/>
            <person name="Rise C."/>
            <person name="Rogov P."/>
            <person name="Ross K."/>
            <person name="Ryan E."/>
            <person name="Settipalli S."/>
            <person name="Shea T."/>
            <person name="Sherpa N."/>
            <person name="Shi L."/>
            <person name="Shih D."/>
            <person name="Sparrow T."/>
            <person name="Spaulding J."/>
            <person name="Stalker J."/>
            <person name="Stange-Thomann N."/>
            <person name="Stavropoulos S."/>
            <person name="Stone C."/>
            <person name="Strader C."/>
            <person name="Tesfaye S."/>
            <person name="Thomson T."/>
            <person name="Thoulutsang Y."/>
            <person name="Thoulutsang D."/>
            <person name="Topham K."/>
            <person name="Topping I."/>
            <person name="Tsamla T."/>
            <person name="Vassiliev H."/>
            <person name="Vo A."/>
            <person name="Wangchuk T."/>
            <person name="Wangdi T."/>
            <person name="Weiand M."/>
            <person name="Wilkinson J."/>
            <person name="Wilson A."/>
            <person name="Yadav S."/>
            <person name="Young G."/>
            <person name="Yu Q."/>
            <person name="Zembek L."/>
            <person name="Zhong D."/>
            <person name="Zimmer A."/>
            <person name="Zwirko Z."/>
            <person name="Jaffe D.B."/>
            <person name="Alvarez P."/>
            <person name="Brockman W."/>
            <person name="Butler J."/>
            <person name="Chin C."/>
            <person name="Gnerre S."/>
            <person name="Grabherr M."/>
            <person name="Kleber M."/>
            <person name="Mauceli E."/>
            <person name="MacCallum I."/>
        </authorList>
    </citation>
    <scope>NUCLEOTIDE SEQUENCE [LARGE SCALE GENOMIC DNA]</scope>
    <source>
        <strain evidence="13">Tucson 14030-0811.24</strain>
    </source>
</reference>
<evidence type="ECO:0000256" key="7">
    <source>
        <dbReference type="SAM" id="Phobius"/>
    </source>
</evidence>
<keyword evidence="6" id="KW-0325">Glycoprotein</keyword>
<dbReference type="InterPro" id="IPR011009">
    <property type="entry name" value="Kinase-like_dom_sf"/>
</dbReference>
<keyword evidence="13" id="KW-1185">Reference proteome</keyword>
<evidence type="ECO:0000313" key="13">
    <source>
        <dbReference type="Proteomes" id="UP000007798"/>
    </source>
</evidence>